<dbReference type="GO" id="GO:0016987">
    <property type="term" value="F:sigma factor activity"/>
    <property type="evidence" value="ECO:0007669"/>
    <property type="project" value="UniProtKB-KW"/>
</dbReference>
<dbReference type="InterPro" id="IPR007627">
    <property type="entry name" value="RNA_pol_sigma70_r2"/>
</dbReference>
<dbReference type="Gene3D" id="1.10.1740.10">
    <property type="match status" value="1"/>
</dbReference>
<dbReference type="STRING" id="1855912.LuPra_06102"/>
<accession>A0A143PXN8</accession>
<evidence type="ECO:0000313" key="8">
    <source>
        <dbReference type="EMBL" id="AMY12820.1"/>
    </source>
</evidence>
<protein>
    <submittedName>
        <fullName evidence="8">Sigma-K factor</fullName>
    </submittedName>
</protein>
<dbReference type="Gene3D" id="1.10.10.10">
    <property type="entry name" value="Winged helix-like DNA-binding domain superfamily/Winged helix DNA-binding domain"/>
    <property type="match status" value="1"/>
</dbReference>
<dbReference type="InterPro" id="IPR013324">
    <property type="entry name" value="RNA_pol_sigma_r3/r4-like"/>
</dbReference>
<organism evidence="8 9">
    <name type="scientific">Luteitalea pratensis</name>
    <dbReference type="NCBI Taxonomy" id="1855912"/>
    <lineage>
        <taxon>Bacteria</taxon>
        <taxon>Pseudomonadati</taxon>
        <taxon>Acidobacteriota</taxon>
        <taxon>Vicinamibacteria</taxon>
        <taxon>Vicinamibacterales</taxon>
        <taxon>Vicinamibacteraceae</taxon>
        <taxon>Luteitalea</taxon>
    </lineage>
</organism>
<evidence type="ECO:0000256" key="2">
    <source>
        <dbReference type="ARBA" id="ARBA00023015"/>
    </source>
</evidence>
<sequence length="210" mass="23036">MWLLFALAAQTDEPRQSSEADADAMRRMAAGDGGALAELYDRHGRAMFSLAVRILRDEGDAEEIVQDVFAQAWRQASRYDTTRGVVVAWLLMMTRSRAIDRLRARRGQPPLDSDHPSALRDAADAAPPVDLALLTADDISRVRAALDALPDAQRMAIELAFQEGLTHTEVAERLDQPLGTIKTRIRVGLLRLRAALPSPGHTPDTPEGHA</sequence>
<dbReference type="EMBL" id="CP015136">
    <property type="protein sequence ID" value="AMY12820.1"/>
    <property type="molecule type" value="Genomic_DNA"/>
</dbReference>
<feature type="domain" description="RNA polymerase sigma-70 region 4" evidence="7">
    <location>
        <begin position="145"/>
        <end position="194"/>
    </location>
</feature>
<dbReference type="Pfam" id="PF04545">
    <property type="entry name" value="Sigma70_r4"/>
    <property type="match status" value="1"/>
</dbReference>
<proteinExistence type="inferred from homology"/>
<dbReference type="RefSeq" id="WP_110174239.1">
    <property type="nucleotide sequence ID" value="NZ_CP015136.1"/>
</dbReference>
<dbReference type="SUPFAM" id="SSF88659">
    <property type="entry name" value="Sigma3 and sigma4 domains of RNA polymerase sigma factors"/>
    <property type="match status" value="1"/>
</dbReference>
<dbReference type="KEGG" id="abac:LuPra_06102"/>
<comment type="similarity">
    <text evidence="1">Belongs to the sigma-70 factor family. ECF subfamily.</text>
</comment>
<dbReference type="GO" id="GO:0006352">
    <property type="term" value="P:DNA-templated transcription initiation"/>
    <property type="evidence" value="ECO:0007669"/>
    <property type="project" value="InterPro"/>
</dbReference>
<feature type="domain" description="RNA polymerase sigma-70 region 2" evidence="6">
    <location>
        <begin position="39"/>
        <end position="106"/>
    </location>
</feature>
<dbReference type="GO" id="GO:0003677">
    <property type="term" value="F:DNA binding"/>
    <property type="evidence" value="ECO:0007669"/>
    <property type="project" value="UniProtKB-KW"/>
</dbReference>
<dbReference type="InterPro" id="IPR014284">
    <property type="entry name" value="RNA_pol_sigma-70_dom"/>
</dbReference>
<reference evidence="9" key="2">
    <citation type="submission" date="2016-04" db="EMBL/GenBank/DDBJ databases">
        <title>First Complete Genome Sequence of a Subdivision 6 Acidobacterium.</title>
        <authorList>
            <person name="Huang S."/>
            <person name="Vieira S."/>
            <person name="Bunk B."/>
            <person name="Riedel T."/>
            <person name="Sproeer C."/>
            <person name="Overmann J."/>
        </authorList>
    </citation>
    <scope>NUCLEOTIDE SEQUENCE [LARGE SCALE GENOMIC DNA]</scope>
    <source>
        <strain evidence="9">DSM 100886 HEG_-6_39</strain>
    </source>
</reference>
<dbReference type="Proteomes" id="UP000076079">
    <property type="component" value="Chromosome"/>
</dbReference>
<evidence type="ECO:0000256" key="1">
    <source>
        <dbReference type="ARBA" id="ARBA00010641"/>
    </source>
</evidence>
<dbReference type="OrthoDB" id="9784272at2"/>
<dbReference type="InterPro" id="IPR036388">
    <property type="entry name" value="WH-like_DNA-bd_sf"/>
</dbReference>
<evidence type="ECO:0000259" key="7">
    <source>
        <dbReference type="Pfam" id="PF04545"/>
    </source>
</evidence>
<gene>
    <name evidence="8" type="primary">sigK</name>
    <name evidence="8" type="ORF">LuPra_06102</name>
</gene>
<dbReference type="Pfam" id="PF04542">
    <property type="entry name" value="Sigma70_r2"/>
    <property type="match status" value="1"/>
</dbReference>
<dbReference type="PANTHER" id="PTHR43133:SF62">
    <property type="entry name" value="RNA POLYMERASE SIGMA FACTOR SIGZ"/>
    <property type="match status" value="1"/>
</dbReference>
<dbReference type="InterPro" id="IPR007630">
    <property type="entry name" value="RNA_pol_sigma70_r4"/>
</dbReference>
<evidence type="ECO:0000256" key="4">
    <source>
        <dbReference type="ARBA" id="ARBA00023125"/>
    </source>
</evidence>
<keyword evidence="9" id="KW-1185">Reference proteome</keyword>
<dbReference type="PANTHER" id="PTHR43133">
    <property type="entry name" value="RNA POLYMERASE ECF-TYPE SIGMA FACTO"/>
    <property type="match status" value="1"/>
</dbReference>
<evidence type="ECO:0000256" key="3">
    <source>
        <dbReference type="ARBA" id="ARBA00023082"/>
    </source>
</evidence>
<evidence type="ECO:0000256" key="5">
    <source>
        <dbReference type="ARBA" id="ARBA00023163"/>
    </source>
</evidence>
<evidence type="ECO:0000259" key="6">
    <source>
        <dbReference type="Pfam" id="PF04542"/>
    </source>
</evidence>
<dbReference type="InterPro" id="IPR013325">
    <property type="entry name" value="RNA_pol_sigma_r2"/>
</dbReference>
<dbReference type="InterPro" id="IPR039425">
    <property type="entry name" value="RNA_pol_sigma-70-like"/>
</dbReference>
<reference evidence="8 9" key="1">
    <citation type="journal article" date="2016" name="Genome Announc.">
        <title>First Complete Genome Sequence of a Subdivision 6 Acidobacterium Strain.</title>
        <authorList>
            <person name="Huang S."/>
            <person name="Vieira S."/>
            <person name="Bunk B."/>
            <person name="Riedel T."/>
            <person name="Sproer C."/>
            <person name="Overmann J."/>
        </authorList>
    </citation>
    <scope>NUCLEOTIDE SEQUENCE [LARGE SCALE GENOMIC DNA]</scope>
    <source>
        <strain evidence="9">DSM 100886 HEG_-6_39</strain>
    </source>
</reference>
<evidence type="ECO:0000313" key="9">
    <source>
        <dbReference type="Proteomes" id="UP000076079"/>
    </source>
</evidence>
<dbReference type="NCBIfam" id="TIGR02937">
    <property type="entry name" value="sigma70-ECF"/>
    <property type="match status" value="1"/>
</dbReference>
<keyword evidence="4" id="KW-0238">DNA-binding</keyword>
<dbReference type="CDD" id="cd06171">
    <property type="entry name" value="Sigma70_r4"/>
    <property type="match status" value="1"/>
</dbReference>
<keyword evidence="2" id="KW-0805">Transcription regulation</keyword>
<name>A0A143PXN8_LUTPR</name>
<dbReference type="AlphaFoldDB" id="A0A143PXN8"/>
<keyword evidence="5" id="KW-0804">Transcription</keyword>
<keyword evidence="3" id="KW-0731">Sigma factor</keyword>
<dbReference type="SUPFAM" id="SSF88946">
    <property type="entry name" value="Sigma2 domain of RNA polymerase sigma factors"/>
    <property type="match status" value="1"/>
</dbReference>